<sequence length="694" mass="76909">MGNTNSSSTHGTVPYGGDDELECASVGNNSQVEMPEAASCQNTLTTEEAVYEERKKQMMADIIQQTRSNFQSALSRAGDLSRQSAQTEQSQGSSVPDSAHRLNGLMLASEGLLRDPVRMFQDMVVKLAEERAREQDTQEPSTPTTPTAIHIPEPLGVAFLLPIPAISNATVDITSTATPLRYRFVDCSSLVHEHTLRVVEYDNLSDLPYATTSYIWRGITGPPPSSMARFGTFSVAGATDGDPISLDVLLHVARACLFDNIPLVWLDRLCIMQTNKEDKSWQIQKMYNIYASCGKCYILPGGTRRLASLEEPTMWIHRGWTLQEAVAPKKCSVVIQWAHPGGTFANPHQRLGTTGCIDEIVPGESSQVPLSSLLMASVAETVEFRVRCTESFRGRQVDIRIRIFGSDEAGRRHAFALAAAMKPAGDSRDPRGVRKNTALWRSAMMRTSSRPVDMVFSIMGLFGVTLNPKDFQAHDRLGATIALAQEILKQGGSPNWLTMSLALPQNPALRSFPAFPETDVAGTAVYAIASRRVEAAELMGDIDGWLGTEDIPGAHMDVHGLLTFKALSVPVRWTGVFQPQAERPRPQSTAYTDQLLQFHNSHVPPFIVDNDGKVWKIVDREQDGCKAPNTYAVVLGRMYTWSSSRFFDPQALTRAVLLEEYGEGKFCRPERASWFTFNSLTFRFESWEERMFTI</sequence>
<dbReference type="InterPro" id="IPR010730">
    <property type="entry name" value="HET"/>
</dbReference>
<feature type="domain" description="Heterokaryon incompatibility" evidence="2">
    <location>
        <begin position="209"/>
        <end position="301"/>
    </location>
</feature>
<feature type="compositionally biased region" description="Polar residues" evidence="1">
    <location>
        <begin position="81"/>
        <end position="96"/>
    </location>
</feature>
<dbReference type="AlphaFoldDB" id="A0A8H6ZCC3"/>
<evidence type="ECO:0000259" key="2">
    <source>
        <dbReference type="Pfam" id="PF06985"/>
    </source>
</evidence>
<dbReference type="InterPro" id="IPR052895">
    <property type="entry name" value="HetReg/Transcr_Mod"/>
</dbReference>
<dbReference type="OrthoDB" id="5122891at2759"/>
<evidence type="ECO:0000256" key="1">
    <source>
        <dbReference type="SAM" id="MobiDB-lite"/>
    </source>
</evidence>
<accession>A0A8H6ZCC3</accession>
<feature type="region of interest" description="Disordered" evidence="1">
    <location>
        <begin position="1"/>
        <end position="23"/>
    </location>
</feature>
<dbReference type="Pfam" id="PF06985">
    <property type="entry name" value="HET"/>
    <property type="match status" value="1"/>
</dbReference>
<dbReference type="Proteomes" id="UP000623467">
    <property type="component" value="Unassembled WGS sequence"/>
</dbReference>
<dbReference type="PANTHER" id="PTHR24148:SF64">
    <property type="entry name" value="HETEROKARYON INCOMPATIBILITY DOMAIN-CONTAINING PROTEIN"/>
    <property type="match status" value="1"/>
</dbReference>
<keyword evidence="4" id="KW-1185">Reference proteome</keyword>
<feature type="compositionally biased region" description="Polar residues" evidence="1">
    <location>
        <begin position="1"/>
        <end position="11"/>
    </location>
</feature>
<dbReference type="PANTHER" id="PTHR24148">
    <property type="entry name" value="ANKYRIN REPEAT DOMAIN-CONTAINING PROTEIN 39 HOMOLOG-RELATED"/>
    <property type="match status" value="1"/>
</dbReference>
<reference evidence="3" key="1">
    <citation type="submission" date="2020-05" db="EMBL/GenBank/DDBJ databases">
        <title>Mycena genomes resolve the evolution of fungal bioluminescence.</title>
        <authorList>
            <person name="Tsai I.J."/>
        </authorList>
    </citation>
    <scope>NUCLEOTIDE SEQUENCE</scope>
    <source>
        <strain evidence="3">160909Yilan</strain>
    </source>
</reference>
<gene>
    <name evidence="3" type="ORF">MSAN_00049800</name>
</gene>
<proteinExistence type="predicted"/>
<feature type="region of interest" description="Disordered" evidence="1">
    <location>
        <begin position="73"/>
        <end position="99"/>
    </location>
</feature>
<evidence type="ECO:0000313" key="4">
    <source>
        <dbReference type="Proteomes" id="UP000623467"/>
    </source>
</evidence>
<evidence type="ECO:0000313" key="3">
    <source>
        <dbReference type="EMBL" id="KAF7376343.1"/>
    </source>
</evidence>
<organism evidence="3 4">
    <name type="scientific">Mycena sanguinolenta</name>
    <dbReference type="NCBI Taxonomy" id="230812"/>
    <lineage>
        <taxon>Eukaryota</taxon>
        <taxon>Fungi</taxon>
        <taxon>Dikarya</taxon>
        <taxon>Basidiomycota</taxon>
        <taxon>Agaricomycotina</taxon>
        <taxon>Agaricomycetes</taxon>
        <taxon>Agaricomycetidae</taxon>
        <taxon>Agaricales</taxon>
        <taxon>Marasmiineae</taxon>
        <taxon>Mycenaceae</taxon>
        <taxon>Mycena</taxon>
    </lineage>
</organism>
<name>A0A8H6ZCC3_9AGAR</name>
<dbReference type="EMBL" id="JACAZH010000001">
    <property type="protein sequence ID" value="KAF7376343.1"/>
    <property type="molecule type" value="Genomic_DNA"/>
</dbReference>
<protein>
    <submittedName>
        <fullName evidence="3">HET-domain-containing protein</fullName>
    </submittedName>
</protein>
<comment type="caution">
    <text evidence="3">The sequence shown here is derived from an EMBL/GenBank/DDBJ whole genome shotgun (WGS) entry which is preliminary data.</text>
</comment>